<accession>A0ACB9LGR6</accession>
<evidence type="ECO:0000313" key="2">
    <source>
        <dbReference type="Proteomes" id="UP001057402"/>
    </source>
</evidence>
<comment type="caution">
    <text evidence="1">The sequence shown here is derived from an EMBL/GenBank/DDBJ whole genome shotgun (WGS) entry which is preliminary data.</text>
</comment>
<dbReference type="EMBL" id="CM042890">
    <property type="protein sequence ID" value="KAI4310342.1"/>
    <property type="molecule type" value="Genomic_DNA"/>
</dbReference>
<dbReference type="Proteomes" id="UP001057402">
    <property type="component" value="Chromosome 11"/>
</dbReference>
<keyword evidence="2" id="KW-1185">Reference proteome</keyword>
<name>A0ACB9LGR6_9MYRT</name>
<sequence>MSLANNTLAMAWLERKRKRKKRDYHWKKKLRIDASKGGRSRTVGEVGRRTGIDTMSHAVAGIERGKGIITEIDLRTMKALETGMVWVDGMEVERTGDPGMEGMRPGIGTESEAGHAPQ</sequence>
<evidence type="ECO:0000313" key="1">
    <source>
        <dbReference type="EMBL" id="KAI4310342.1"/>
    </source>
</evidence>
<organism evidence="1 2">
    <name type="scientific">Melastoma candidum</name>
    <dbReference type="NCBI Taxonomy" id="119954"/>
    <lineage>
        <taxon>Eukaryota</taxon>
        <taxon>Viridiplantae</taxon>
        <taxon>Streptophyta</taxon>
        <taxon>Embryophyta</taxon>
        <taxon>Tracheophyta</taxon>
        <taxon>Spermatophyta</taxon>
        <taxon>Magnoliopsida</taxon>
        <taxon>eudicotyledons</taxon>
        <taxon>Gunneridae</taxon>
        <taxon>Pentapetalae</taxon>
        <taxon>rosids</taxon>
        <taxon>malvids</taxon>
        <taxon>Myrtales</taxon>
        <taxon>Melastomataceae</taxon>
        <taxon>Melastomatoideae</taxon>
        <taxon>Melastomateae</taxon>
        <taxon>Melastoma</taxon>
    </lineage>
</organism>
<reference evidence="2" key="1">
    <citation type="journal article" date="2023" name="Front. Plant Sci.">
        <title>Chromosomal-level genome assembly of Melastoma candidum provides insights into trichome evolution.</title>
        <authorList>
            <person name="Zhong Y."/>
            <person name="Wu W."/>
            <person name="Sun C."/>
            <person name="Zou P."/>
            <person name="Liu Y."/>
            <person name="Dai S."/>
            <person name="Zhou R."/>
        </authorList>
    </citation>
    <scope>NUCLEOTIDE SEQUENCE [LARGE SCALE GENOMIC DNA]</scope>
</reference>
<protein>
    <submittedName>
        <fullName evidence="1">Uncharacterized protein</fullName>
    </submittedName>
</protein>
<proteinExistence type="predicted"/>
<gene>
    <name evidence="1" type="ORF">MLD38_035326</name>
</gene>